<reference evidence="3 4" key="1">
    <citation type="submission" date="2014-04" db="EMBL/GenBank/DDBJ databases">
        <authorList>
            <consortium name="DOE Joint Genome Institute"/>
            <person name="Kuo A."/>
            <person name="Gay G."/>
            <person name="Dore J."/>
            <person name="Kohler A."/>
            <person name="Nagy L.G."/>
            <person name="Floudas D."/>
            <person name="Copeland A."/>
            <person name="Barry K.W."/>
            <person name="Cichocki N."/>
            <person name="Veneault-Fourrey C."/>
            <person name="LaButti K."/>
            <person name="Lindquist E.A."/>
            <person name="Lipzen A."/>
            <person name="Lundell T."/>
            <person name="Morin E."/>
            <person name="Murat C."/>
            <person name="Sun H."/>
            <person name="Tunlid A."/>
            <person name="Henrissat B."/>
            <person name="Grigoriev I.V."/>
            <person name="Hibbett D.S."/>
            <person name="Martin F."/>
            <person name="Nordberg H.P."/>
            <person name="Cantor M.N."/>
            <person name="Hua S.X."/>
        </authorList>
    </citation>
    <scope>NUCLEOTIDE SEQUENCE [LARGE SCALE GENOMIC DNA]</scope>
    <source>
        <strain evidence="4">h7</strain>
    </source>
</reference>
<reference evidence="4" key="2">
    <citation type="submission" date="2015-01" db="EMBL/GenBank/DDBJ databases">
        <title>Evolutionary Origins and Diversification of the Mycorrhizal Mutualists.</title>
        <authorList>
            <consortium name="DOE Joint Genome Institute"/>
            <consortium name="Mycorrhizal Genomics Consortium"/>
            <person name="Kohler A."/>
            <person name="Kuo A."/>
            <person name="Nagy L.G."/>
            <person name="Floudas D."/>
            <person name="Copeland A."/>
            <person name="Barry K.W."/>
            <person name="Cichocki N."/>
            <person name="Veneault-Fourrey C."/>
            <person name="LaButti K."/>
            <person name="Lindquist E.A."/>
            <person name="Lipzen A."/>
            <person name="Lundell T."/>
            <person name="Morin E."/>
            <person name="Murat C."/>
            <person name="Riley R."/>
            <person name="Ohm R."/>
            <person name="Sun H."/>
            <person name="Tunlid A."/>
            <person name="Henrissat B."/>
            <person name="Grigoriev I.V."/>
            <person name="Hibbett D.S."/>
            <person name="Martin F."/>
        </authorList>
    </citation>
    <scope>NUCLEOTIDE SEQUENCE [LARGE SCALE GENOMIC DNA]</scope>
    <source>
        <strain evidence="4">h7</strain>
    </source>
</reference>
<feature type="compositionally biased region" description="Low complexity" evidence="2">
    <location>
        <begin position="1307"/>
        <end position="1328"/>
    </location>
</feature>
<feature type="coiled-coil region" evidence="1">
    <location>
        <begin position="904"/>
        <end position="963"/>
    </location>
</feature>
<feature type="compositionally biased region" description="Polar residues" evidence="2">
    <location>
        <begin position="1329"/>
        <end position="1362"/>
    </location>
</feature>
<feature type="coiled-coil region" evidence="1">
    <location>
        <begin position="999"/>
        <end position="1286"/>
    </location>
</feature>
<dbReference type="STRING" id="686832.A0A0C3CFE7"/>
<feature type="region of interest" description="Disordered" evidence="2">
    <location>
        <begin position="1447"/>
        <end position="1527"/>
    </location>
</feature>
<feature type="coiled-coil region" evidence="1">
    <location>
        <begin position="824"/>
        <end position="865"/>
    </location>
</feature>
<dbReference type="Proteomes" id="UP000053424">
    <property type="component" value="Unassembled WGS sequence"/>
</dbReference>
<feature type="coiled-coil region" evidence="1">
    <location>
        <begin position="406"/>
        <end position="480"/>
    </location>
</feature>
<dbReference type="HOGENOM" id="CLU_004580_0_0_1"/>
<feature type="coiled-coil region" evidence="1">
    <location>
        <begin position="680"/>
        <end position="749"/>
    </location>
</feature>
<feature type="compositionally biased region" description="Basic and acidic residues" evidence="2">
    <location>
        <begin position="1511"/>
        <end position="1527"/>
    </location>
</feature>
<evidence type="ECO:0000256" key="2">
    <source>
        <dbReference type="SAM" id="MobiDB-lite"/>
    </source>
</evidence>
<evidence type="ECO:0000313" key="4">
    <source>
        <dbReference type="Proteomes" id="UP000053424"/>
    </source>
</evidence>
<name>A0A0C3CFE7_HEBCY</name>
<dbReference type="OrthoDB" id="10255344at2759"/>
<evidence type="ECO:0000313" key="3">
    <source>
        <dbReference type="EMBL" id="KIM47470.1"/>
    </source>
</evidence>
<feature type="region of interest" description="Disordered" evidence="2">
    <location>
        <begin position="1287"/>
        <end position="1374"/>
    </location>
</feature>
<sequence length="1527" mass="173167">MSTWNLGMGDVSDETRAFKDKLTSKDAQIAAQRDRLVKQAADYDELKERLNEALHKLTSESQRALRLESDLQQPSEDLRNERIASENVKSALATALDNNKQTNLEMRQLEGTLERISHTSDEHNARGAKLEREKAMLEMRVRELEANLREVAQPTPATTPARRVAASRGRSSSLSNFRITTLEQDLVEARASLAKKSTDLNALTQKLSQVQEDLIKVDNEKVAMERKWNSQVQELHASLEEKEEELAYLREQQGDGSREEALLRRIEEDDAKIAALELMLRGAEDSQQLKERTQRLEAQLKEERRRLASSEENQAELVREKEEALDELQECRREQYRLTKELNERRAQAHAISQKAAKSLQTCDDPLMNDDSCLIDMDTLEPQPMAPPIPIVISRPEADADTITQIERLLLAIDRLRGERDNLRRNVQFLESESRFAIEALEAKLSASMSTASDHTMATVQQLKAQIDDMHAQKADVDRAKASEIRKLQLHVQGLAIALGRVTSEQDPSERPQEIYNELRNSQAKLEESRADVEDLGQRYDVTVLCLEAVTSQRDDLLKQLQAKDTEWEREIDDLRMAEHEARERLEEFEREMSELSHHLEEVESDRDSLALQLTNLTTDLQIAQEELTSAETRYTNLQFHQLSSMTNNEATRTLRDHIEELEMRVMRRTEQIGIHQHDIRRLETNLRLQEERLGEMTVELEMMAAQKDAMVEDCADAREARDEAIGRAEALEEEMEAVEGRNEENKALVTNLIAVIAETVARAREAIGQARAQATGANHDLLNNQEHQATLQLELDEKLASFLELTRQSDENREELQKVRLALIQCQTEAKELSILAQTLQEEKSALEAQIAALKEQADESSILQSQNKDLLHRIQEKERAGATNDNAERVLVEVKLQHADAIGKLQVRLVETESVLEELQTRYKSSEQDHQCAVEDAKISMQELEQRLDATSKTLAELTQTYEEVDALEKEHSKRILDLQDQLDDTSKAQQEALKSRDVLHTENVRLAHEIDRLQQEKDSLLSRSRDDKLAVQQELEKKVQSLQGRFEEETRLLEISKEEAARLEHRLRVEVEGRAQDRKAHEEVLSSANKQYKLAEESISQLRADLASLQETLEINQGHLAAAEEEKTILQQEITTFEAEVQKSKSLSRFLEAQIKDSDHLVTTLKTDLERLRADLARSEKTCKAAEVNLSLQNAQHKRETSEFQRELSALRSRPNLEQAVAELEERNNDMEELLRAKCTEIEENDDRVLEMLKEKKKLTTKVESLNRKVQNLQAKLAAAKASSMTAAPPVPEMRATPPPPISAPAAPVGQPSSSISAFSRPRSATVASAPTQSYTDTHMAPSSITRKASSNRVVSGPSSLPRPKTPERPKTITPVFKARTPERRHYVDVDPMPSAVVIGKKRSAPDDFEACENMPAQAFTPDAEDVENRTPRVRRVLNSLQSGFTPVRNSRPTVPMPSPRRAPPRTSPFISDMTNSPHFVPPMPTSTAKQSSKRSWLGKIRGTSQPSEKHSGMRGLFDRGEHS</sequence>
<keyword evidence="4" id="KW-1185">Reference proteome</keyword>
<keyword evidence="1" id="KW-0175">Coiled coil</keyword>
<dbReference type="SUPFAM" id="SSF57997">
    <property type="entry name" value="Tropomyosin"/>
    <property type="match status" value="1"/>
</dbReference>
<gene>
    <name evidence="3" type="ORF">M413DRAFT_439129</name>
</gene>
<accession>A0A0C3CFE7</accession>
<organism evidence="3 4">
    <name type="scientific">Hebeloma cylindrosporum</name>
    <dbReference type="NCBI Taxonomy" id="76867"/>
    <lineage>
        <taxon>Eukaryota</taxon>
        <taxon>Fungi</taxon>
        <taxon>Dikarya</taxon>
        <taxon>Basidiomycota</taxon>
        <taxon>Agaricomycotina</taxon>
        <taxon>Agaricomycetes</taxon>
        <taxon>Agaricomycetidae</taxon>
        <taxon>Agaricales</taxon>
        <taxon>Agaricineae</taxon>
        <taxon>Hymenogastraceae</taxon>
        <taxon>Hebeloma</taxon>
    </lineage>
</organism>
<feature type="coiled-coil region" evidence="1">
    <location>
        <begin position="516"/>
        <end position="634"/>
    </location>
</feature>
<feature type="coiled-coil region" evidence="1">
    <location>
        <begin position="29"/>
        <end position="67"/>
    </location>
</feature>
<feature type="coiled-coil region" evidence="1">
    <location>
        <begin position="283"/>
        <end position="341"/>
    </location>
</feature>
<feature type="compositionally biased region" description="Polar residues" evidence="2">
    <location>
        <begin position="1489"/>
        <end position="1498"/>
    </location>
</feature>
<protein>
    <submittedName>
        <fullName evidence="3">Uncharacterized protein</fullName>
    </submittedName>
</protein>
<proteinExistence type="predicted"/>
<feature type="coiled-coil region" evidence="1">
    <location>
        <begin position="193"/>
        <end position="252"/>
    </location>
</feature>
<evidence type="ECO:0000256" key="1">
    <source>
        <dbReference type="SAM" id="Coils"/>
    </source>
</evidence>
<feature type="coiled-coil region" evidence="1">
    <location>
        <begin position="92"/>
        <end position="147"/>
    </location>
</feature>
<feature type="compositionally biased region" description="Pro residues" evidence="2">
    <location>
        <begin position="1292"/>
        <end position="1306"/>
    </location>
</feature>
<dbReference type="EMBL" id="KN831769">
    <property type="protein sequence ID" value="KIM47470.1"/>
    <property type="molecule type" value="Genomic_DNA"/>
</dbReference>